<evidence type="ECO:0000313" key="7">
    <source>
        <dbReference type="EMBL" id="TYZ20921.1"/>
    </source>
</evidence>
<gene>
    <name evidence="7" type="ORF">FZ040_10920</name>
</gene>
<dbReference type="InterPro" id="IPR010652">
    <property type="entry name" value="DUF1232"/>
</dbReference>
<dbReference type="OrthoDB" id="9800202at2"/>
<feature type="transmembrane region" description="Helical" evidence="5">
    <location>
        <begin position="97"/>
        <end position="125"/>
    </location>
</feature>
<name>A0A5D6VXT6_9FIRM</name>
<accession>A0A5D6VXT6</accession>
<keyword evidence="8" id="KW-1185">Reference proteome</keyword>
<dbReference type="EMBL" id="VTOY01000011">
    <property type="protein sequence ID" value="TYZ20921.1"/>
    <property type="molecule type" value="Genomic_DNA"/>
</dbReference>
<evidence type="ECO:0000256" key="3">
    <source>
        <dbReference type="ARBA" id="ARBA00022989"/>
    </source>
</evidence>
<keyword evidence="3 5" id="KW-1133">Transmembrane helix</keyword>
<evidence type="ECO:0000256" key="5">
    <source>
        <dbReference type="SAM" id="Phobius"/>
    </source>
</evidence>
<comment type="caution">
    <text evidence="7">The sequence shown here is derived from an EMBL/GenBank/DDBJ whole genome shotgun (WGS) entry which is preliminary data.</text>
</comment>
<sequence>MRRFLSFLKLFRYDLIVLLTALRHRDTPRRIKAMLGLAVVYLVSPIDIIPDTVPLAGILDDMVIVPAAVCGLTNMLPSHVRREAEMKAERIARYMPLLMIGASLFILLWVGLFVYGAYCLLAYIVG</sequence>
<organism evidence="7 8">
    <name type="scientific">Selenomonas ruminis</name>
    <dbReference type="NCBI Taxonomy" id="2593411"/>
    <lineage>
        <taxon>Bacteria</taxon>
        <taxon>Bacillati</taxon>
        <taxon>Bacillota</taxon>
        <taxon>Negativicutes</taxon>
        <taxon>Selenomonadales</taxon>
        <taxon>Selenomonadaceae</taxon>
        <taxon>Selenomonas</taxon>
    </lineage>
</organism>
<keyword evidence="4 5" id="KW-0472">Membrane</keyword>
<dbReference type="GO" id="GO:0012505">
    <property type="term" value="C:endomembrane system"/>
    <property type="evidence" value="ECO:0007669"/>
    <property type="project" value="UniProtKB-SubCell"/>
</dbReference>
<dbReference type="Pfam" id="PF06803">
    <property type="entry name" value="DUF1232"/>
    <property type="match status" value="1"/>
</dbReference>
<evidence type="ECO:0000256" key="1">
    <source>
        <dbReference type="ARBA" id="ARBA00004127"/>
    </source>
</evidence>
<reference evidence="7 8" key="1">
    <citation type="submission" date="2019-08" db="EMBL/GenBank/DDBJ databases">
        <title>Selenomonas sp. mPRGC5 and Selenomonas sp. mPRGC8 isolated from ruminal fluid of dairy goat (Capra hircus).</title>
        <authorList>
            <person name="Poothong S."/>
            <person name="Nuengjamnong C."/>
            <person name="Tanasupawat S."/>
        </authorList>
    </citation>
    <scope>NUCLEOTIDE SEQUENCE [LARGE SCALE GENOMIC DNA]</scope>
    <source>
        <strain evidence="8">mPRGC5</strain>
    </source>
</reference>
<dbReference type="RefSeq" id="WP_149172015.1">
    <property type="nucleotide sequence ID" value="NZ_VTOY01000011.1"/>
</dbReference>
<feature type="domain" description="DUF1232" evidence="6">
    <location>
        <begin position="32"/>
        <end position="66"/>
    </location>
</feature>
<dbReference type="Proteomes" id="UP000323646">
    <property type="component" value="Unassembled WGS sequence"/>
</dbReference>
<evidence type="ECO:0000259" key="6">
    <source>
        <dbReference type="Pfam" id="PF06803"/>
    </source>
</evidence>
<evidence type="ECO:0000313" key="8">
    <source>
        <dbReference type="Proteomes" id="UP000323646"/>
    </source>
</evidence>
<keyword evidence="2 5" id="KW-0812">Transmembrane</keyword>
<proteinExistence type="predicted"/>
<evidence type="ECO:0000256" key="2">
    <source>
        <dbReference type="ARBA" id="ARBA00022692"/>
    </source>
</evidence>
<protein>
    <submittedName>
        <fullName evidence="7">DUF1232 domain-containing protein</fullName>
    </submittedName>
</protein>
<dbReference type="AlphaFoldDB" id="A0A5D6VXT6"/>
<evidence type="ECO:0000256" key="4">
    <source>
        <dbReference type="ARBA" id="ARBA00023136"/>
    </source>
</evidence>
<comment type="subcellular location">
    <subcellularLocation>
        <location evidence="1">Endomembrane system</location>
        <topology evidence="1">Multi-pass membrane protein</topology>
    </subcellularLocation>
</comment>